<dbReference type="Proteomes" id="UP000095439">
    <property type="component" value="Unassembled WGS sequence"/>
</dbReference>
<protein>
    <submittedName>
        <fullName evidence="2">Uncharacterized protein</fullName>
    </submittedName>
</protein>
<keyword evidence="1" id="KW-1133">Transmembrane helix</keyword>
<organism evidence="2 3">
    <name type="scientific">Dorea longicatena</name>
    <dbReference type="NCBI Taxonomy" id="88431"/>
    <lineage>
        <taxon>Bacteria</taxon>
        <taxon>Bacillati</taxon>
        <taxon>Bacillota</taxon>
        <taxon>Clostridia</taxon>
        <taxon>Lachnospirales</taxon>
        <taxon>Lachnospiraceae</taxon>
        <taxon>Dorea</taxon>
    </lineage>
</organism>
<gene>
    <name evidence="2" type="ORF">ERS852423_00391</name>
</gene>
<evidence type="ECO:0000313" key="3">
    <source>
        <dbReference type="Proteomes" id="UP000095439"/>
    </source>
</evidence>
<sequence length="39" mass="4322">MNLDDLVSKINKLSKVVRALTQLALEIGTLVAVIRFIIL</sequence>
<dbReference type="AlphaFoldDB" id="A0A173WRG2"/>
<name>A0A173WRG2_9FIRM</name>
<reference evidence="2 3" key="1">
    <citation type="submission" date="2015-09" db="EMBL/GenBank/DDBJ databases">
        <authorList>
            <consortium name="Pathogen Informatics"/>
        </authorList>
    </citation>
    <scope>NUCLEOTIDE SEQUENCE [LARGE SCALE GENOMIC DNA]</scope>
    <source>
        <strain evidence="2 3">2789STDY5608866</strain>
    </source>
</reference>
<evidence type="ECO:0000256" key="1">
    <source>
        <dbReference type="SAM" id="Phobius"/>
    </source>
</evidence>
<feature type="transmembrane region" description="Helical" evidence="1">
    <location>
        <begin position="20"/>
        <end position="38"/>
    </location>
</feature>
<accession>A0A173WRG2</accession>
<keyword evidence="1" id="KW-0812">Transmembrane</keyword>
<dbReference type="EMBL" id="CYYY01000001">
    <property type="protein sequence ID" value="CUN41680.1"/>
    <property type="molecule type" value="Genomic_DNA"/>
</dbReference>
<proteinExistence type="predicted"/>
<evidence type="ECO:0000313" key="2">
    <source>
        <dbReference type="EMBL" id="CUN41680.1"/>
    </source>
</evidence>
<keyword evidence="1" id="KW-0472">Membrane</keyword>